<accession>A0A5E4S8Q1</accession>
<feature type="transmembrane region" description="Helical" evidence="2">
    <location>
        <begin position="191"/>
        <end position="216"/>
    </location>
</feature>
<keyword evidence="2" id="KW-1133">Transmembrane helix</keyword>
<feature type="transmembrane region" description="Helical" evidence="2">
    <location>
        <begin position="125"/>
        <end position="143"/>
    </location>
</feature>
<evidence type="ECO:0000313" key="4">
    <source>
        <dbReference type="Proteomes" id="UP000396788"/>
    </source>
</evidence>
<keyword evidence="2" id="KW-0812">Transmembrane</keyword>
<organism evidence="3 4">
    <name type="scientific">Pandoraea cepalis</name>
    <dbReference type="NCBI Taxonomy" id="2508294"/>
    <lineage>
        <taxon>Bacteria</taxon>
        <taxon>Pseudomonadati</taxon>
        <taxon>Pseudomonadota</taxon>
        <taxon>Betaproteobacteria</taxon>
        <taxon>Burkholderiales</taxon>
        <taxon>Burkholderiaceae</taxon>
        <taxon>Pandoraea</taxon>
    </lineage>
</organism>
<name>A0A5E4S8Q1_9BURK</name>
<feature type="compositionally biased region" description="Pro residues" evidence="1">
    <location>
        <begin position="66"/>
        <end position="82"/>
    </location>
</feature>
<evidence type="ECO:0000313" key="3">
    <source>
        <dbReference type="EMBL" id="VVD72007.1"/>
    </source>
</evidence>
<feature type="transmembrane region" description="Helical" evidence="2">
    <location>
        <begin position="102"/>
        <end position="119"/>
    </location>
</feature>
<feature type="transmembrane region" description="Helical" evidence="2">
    <location>
        <begin position="250"/>
        <end position="271"/>
    </location>
</feature>
<feature type="transmembrane region" description="Helical" evidence="2">
    <location>
        <begin position="353"/>
        <end position="373"/>
    </location>
</feature>
<reference evidence="3 4" key="1">
    <citation type="submission" date="2019-08" db="EMBL/GenBank/DDBJ databases">
        <authorList>
            <person name="Peeters C."/>
        </authorList>
    </citation>
    <scope>NUCLEOTIDE SEQUENCE [LARGE SCALE GENOMIC DNA]</scope>
    <source>
        <strain evidence="3 4">LMG 31107</strain>
    </source>
</reference>
<feature type="region of interest" description="Disordered" evidence="1">
    <location>
        <begin position="59"/>
        <end position="87"/>
    </location>
</feature>
<feature type="transmembrane region" description="Helical" evidence="2">
    <location>
        <begin position="309"/>
        <end position="325"/>
    </location>
</feature>
<feature type="transmembrane region" description="Helical" evidence="2">
    <location>
        <begin position="150"/>
        <end position="171"/>
    </location>
</feature>
<feature type="transmembrane region" description="Helical" evidence="2">
    <location>
        <begin position="330"/>
        <end position="347"/>
    </location>
</feature>
<proteinExistence type="predicted"/>
<feature type="transmembrane region" description="Helical" evidence="2">
    <location>
        <begin position="223"/>
        <end position="244"/>
    </location>
</feature>
<dbReference type="AlphaFoldDB" id="A0A5E4S8Q1"/>
<gene>
    <name evidence="3" type="ORF">PCE31107_00665</name>
</gene>
<dbReference type="EMBL" id="CABPRY010000001">
    <property type="protein sequence ID" value="VVD72007.1"/>
    <property type="molecule type" value="Genomic_DNA"/>
</dbReference>
<protein>
    <submittedName>
        <fullName evidence="3">Uncharacterized protein</fullName>
    </submittedName>
</protein>
<evidence type="ECO:0000256" key="1">
    <source>
        <dbReference type="SAM" id="MobiDB-lite"/>
    </source>
</evidence>
<evidence type="ECO:0000256" key="2">
    <source>
        <dbReference type="SAM" id="Phobius"/>
    </source>
</evidence>
<dbReference type="Proteomes" id="UP000396788">
    <property type="component" value="Unassembled WGS sequence"/>
</dbReference>
<feature type="transmembrane region" description="Helical" evidence="2">
    <location>
        <begin position="283"/>
        <end position="303"/>
    </location>
</feature>
<keyword evidence="2" id="KW-0472">Membrane</keyword>
<sequence>MPPSRDRGSGAQRSLFNAFPTGWGVRFPNPHDGLRNFPGFPRVQIRPTDTLWATNANDHHAMTTPDFPPSPQGAAPDLPPSSQPQQRIDDEPMRLITSFNDVFVVVASALLMFGTVWLTHSLAPWITALVCAAVLWGLSEVFVRRRRMALPALVYCFGFIAAFASVGFIGIQATGHGFGASEHIPPEAEGLALGAQVLLSLFASYAGIAIGTVLYWRRFRVPVTLAMGIGAVVSLTWLFVVILGDNLIDAMRAVTIVAGLAIFVWALRWDVRDPKRTTFRSDVAFWLHLLAACMVTHPIFWALMPEHSAAAIAFFVLLTGISLAIDRRALMMSSLLYVITAMLNLLVTSEDTHALAVVAVVVGGALLLLSALWHPSRAAVLKLVPAGWRARLPH</sequence>